<keyword evidence="3" id="KW-1185">Reference proteome</keyword>
<dbReference type="Proteomes" id="UP000195043">
    <property type="component" value="Unassembled WGS sequence"/>
</dbReference>
<feature type="transmembrane region" description="Helical" evidence="1">
    <location>
        <begin position="161"/>
        <end position="179"/>
    </location>
</feature>
<dbReference type="InterPro" id="IPR000462">
    <property type="entry name" value="CDP-OH_P_trans"/>
</dbReference>
<protein>
    <recommendedName>
        <fullName evidence="4">CDP-alcohol phosphatidyltransferase</fullName>
    </recommendedName>
</protein>
<evidence type="ECO:0008006" key="4">
    <source>
        <dbReference type="Google" id="ProtNLM"/>
    </source>
</evidence>
<dbReference type="GO" id="GO:0008654">
    <property type="term" value="P:phospholipid biosynthetic process"/>
    <property type="evidence" value="ECO:0007669"/>
    <property type="project" value="InterPro"/>
</dbReference>
<dbReference type="Gene3D" id="1.20.120.1760">
    <property type="match status" value="1"/>
</dbReference>
<gene>
    <name evidence="2" type="ORF">A5886_001541</name>
</gene>
<comment type="caution">
    <text evidence="2">The sequence shown here is derived from an EMBL/GenBank/DDBJ whole genome shotgun (WGS) entry which is preliminary data.</text>
</comment>
<organism evidence="2 3">
    <name type="scientific">Candidatus Enterococcus testudinis</name>
    <dbReference type="NCBI Taxonomy" id="1834191"/>
    <lineage>
        <taxon>Bacteria</taxon>
        <taxon>Bacillati</taxon>
        <taxon>Bacillota</taxon>
        <taxon>Bacilli</taxon>
        <taxon>Lactobacillales</taxon>
        <taxon>Enterococcaceae</taxon>
        <taxon>Enterococcus</taxon>
    </lineage>
</organism>
<dbReference type="OrthoDB" id="9777147at2"/>
<feature type="transmembrane region" description="Helical" evidence="1">
    <location>
        <begin position="33"/>
        <end position="51"/>
    </location>
</feature>
<keyword evidence="1" id="KW-0472">Membrane</keyword>
<dbReference type="GO" id="GO:0016020">
    <property type="term" value="C:membrane"/>
    <property type="evidence" value="ECO:0007669"/>
    <property type="project" value="InterPro"/>
</dbReference>
<name>A0A242A614_9ENTE</name>
<dbReference type="Pfam" id="PF01066">
    <property type="entry name" value="CDP-OH_P_transf"/>
    <property type="match status" value="1"/>
</dbReference>
<feature type="transmembrane region" description="Helical" evidence="1">
    <location>
        <begin position="72"/>
        <end position="89"/>
    </location>
</feature>
<dbReference type="AlphaFoldDB" id="A0A242A614"/>
<keyword evidence="1" id="KW-1133">Transmembrane helix</keyword>
<evidence type="ECO:0000256" key="1">
    <source>
        <dbReference type="SAM" id="Phobius"/>
    </source>
</evidence>
<reference evidence="2 3" key="1">
    <citation type="submission" date="2017-05" db="EMBL/GenBank/DDBJ databases">
        <title>The Genome Sequence of Enterococcus sp. 8G7_MSG3316.</title>
        <authorList>
            <consortium name="The Broad Institute Genomics Platform"/>
            <consortium name="The Broad Institute Genomic Center for Infectious Diseases"/>
            <person name="Earl A."/>
            <person name="Manson A."/>
            <person name="Schwartman J."/>
            <person name="Gilmore M."/>
            <person name="Abouelleil A."/>
            <person name="Cao P."/>
            <person name="Chapman S."/>
            <person name="Cusick C."/>
            <person name="Shea T."/>
            <person name="Young S."/>
            <person name="Neafsey D."/>
            <person name="Nusbaum C."/>
            <person name="Birren B."/>
        </authorList>
    </citation>
    <scope>NUCLEOTIDE SEQUENCE [LARGE SCALE GENOMIC DNA]</scope>
    <source>
        <strain evidence="2 3">8G7_MSG3316</strain>
    </source>
</reference>
<dbReference type="STRING" id="1834191.A5886_001541"/>
<dbReference type="RefSeq" id="WP_086274416.1">
    <property type="nucleotide sequence ID" value="NZ_NGKU01000001.1"/>
</dbReference>
<feature type="transmembrane region" description="Helical" evidence="1">
    <location>
        <begin position="134"/>
        <end position="155"/>
    </location>
</feature>
<feature type="transmembrane region" description="Helical" evidence="1">
    <location>
        <begin position="95"/>
        <end position="113"/>
    </location>
</feature>
<feature type="transmembrane region" description="Helical" evidence="1">
    <location>
        <begin position="7"/>
        <end position="27"/>
    </location>
</feature>
<keyword evidence="1" id="KW-0812">Transmembrane</keyword>
<sequence>MLGYYDYTVILTYCNLFCGLLGSLSVIKGNQVIGFIFLVLAGCCDAFDGVVANTKKDRTLKEKLYGIQIDSLSDMISFCILPVVIVLSIEGYSQFNISVGLMLILAGMIRLAYFNVTETISRIQDNSYKRTFYLGLPVTSISILLPIYRILMLPWKINNHLSYFLILVAVAFVVPIKIPKINIQLKRVRSYGENKHST</sequence>
<dbReference type="GO" id="GO:0016780">
    <property type="term" value="F:phosphotransferase activity, for other substituted phosphate groups"/>
    <property type="evidence" value="ECO:0007669"/>
    <property type="project" value="InterPro"/>
</dbReference>
<dbReference type="EMBL" id="NGKU01000001">
    <property type="protein sequence ID" value="OTN76464.1"/>
    <property type="molecule type" value="Genomic_DNA"/>
</dbReference>
<accession>A0A242A614</accession>
<evidence type="ECO:0000313" key="3">
    <source>
        <dbReference type="Proteomes" id="UP000195043"/>
    </source>
</evidence>
<proteinExistence type="predicted"/>
<dbReference type="InterPro" id="IPR043130">
    <property type="entry name" value="CDP-OH_PTrfase_TM_dom"/>
</dbReference>
<evidence type="ECO:0000313" key="2">
    <source>
        <dbReference type="EMBL" id="OTN76464.1"/>
    </source>
</evidence>